<dbReference type="Proteomes" id="UP001221757">
    <property type="component" value="Unassembled WGS sequence"/>
</dbReference>
<gene>
    <name evidence="1" type="ORF">B0H17DRAFT_1212548</name>
</gene>
<evidence type="ECO:0000313" key="2">
    <source>
        <dbReference type="Proteomes" id="UP001221757"/>
    </source>
</evidence>
<protein>
    <submittedName>
        <fullName evidence="1">Uncharacterized protein</fullName>
    </submittedName>
</protein>
<comment type="caution">
    <text evidence="1">The sequence shown here is derived from an EMBL/GenBank/DDBJ whole genome shotgun (WGS) entry which is preliminary data.</text>
</comment>
<dbReference type="EMBL" id="JARKIE010000259">
    <property type="protein sequence ID" value="KAJ7660546.1"/>
    <property type="molecule type" value="Genomic_DNA"/>
</dbReference>
<proteinExistence type="predicted"/>
<keyword evidence="2" id="KW-1185">Reference proteome</keyword>
<dbReference type="AlphaFoldDB" id="A0AAD7CSZ7"/>
<accession>A0AAD7CSZ7</accession>
<reference evidence="1" key="1">
    <citation type="submission" date="2023-03" db="EMBL/GenBank/DDBJ databases">
        <title>Massive genome expansion in bonnet fungi (Mycena s.s.) driven by repeated elements and novel gene families across ecological guilds.</title>
        <authorList>
            <consortium name="Lawrence Berkeley National Laboratory"/>
            <person name="Harder C.B."/>
            <person name="Miyauchi S."/>
            <person name="Viragh M."/>
            <person name="Kuo A."/>
            <person name="Thoen E."/>
            <person name="Andreopoulos B."/>
            <person name="Lu D."/>
            <person name="Skrede I."/>
            <person name="Drula E."/>
            <person name="Henrissat B."/>
            <person name="Morin E."/>
            <person name="Kohler A."/>
            <person name="Barry K."/>
            <person name="LaButti K."/>
            <person name="Morin E."/>
            <person name="Salamov A."/>
            <person name="Lipzen A."/>
            <person name="Mereny Z."/>
            <person name="Hegedus B."/>
            <person name="Baldrian P."/>
            <person name="Stursova M."/>
            <person name="Weitz H."/>
            <person name="Taylor A."/>
            <person name="Grigoriev I.V."/>
            <person name="Nagy L.G."/>
            <person name="Martin F."/>
            <person name="Kauserud H."/>
        </authorList>
    </citation>
    <scope>NUCLEOTIDE SEQUENCE</scope>
    <source>
        <strain evidence="1">CBHHK067</strain>
    </source>
</reference>
<evidence type="ECO:0000313" key="1">
    <source>
        <dbReference type="EMBL" id="KAJ7660546.1"/>
    </source>
</evidence>
<organism evidence="1 2">
    <name type="scientific">Mycena rosella</name>
    <name type="common">Pink bonnet</name>
    <name type="synonym">Agaricus rosellus</name>
    <dbReference type="NCBI Taxonomy" id="1033263"/>
    <lineage>
        <taxon>Eukaryota</taxon>
        <taxon>Fungi</taxon>
        <taxon>Dikarya</taxon>
        <taxon>Basidiomycota</taxon>
        <taxon>Agaricomycotina</taxon>
        <taxon>Agaricomycetes</taxon>
        <taxon>Agaricomycetidae</taxon>
        <taxon>Agaricales</taxon>
        <taxon>Marasmiineae</taxon>
        <taxon>Mycenaceae</taxon>
        <taxon>Mycena</taxon>
    </lineage>
</organism>
<sequence length="342" mass="38309">MALVLFYTEHPGAFLKVRDVCSTIHAPILMSIAIRYGYMPGYSEFNEFEDIYEEPKDPYLWFNGTFSPLDSLELVSVNLPWSAGLLGALTTLDLSHFDDLNWDFFTFLFAAASSLKFLRLDKFSQCAVPEGAKIRLTSLVVVDLGFGGNRCRIDLLIAFNTPNVTDLALRDICANLPDILRCDVCLRSSFALLFTVASPTNIPLSTIAPYSVCSTPCRCFRCSICTTHSAIFSPPIVYGRRTKLGLHLRAPLAFTLRALYISCVCLPQLLVLILFHGANNGSTGNHMKLRTLQILPSLPTDDPELLDWFKYHVSNFGFIRFIDRTLSVLPGPSYHFFCCFLP</sequence>
<name>A0AAD7CSZ7_MYCRO</name>